<organism evidence="1">
    <name type="scientific">freshwater metagenome</name>
    <dbReference type="NCBI Taxonomy" id="449393"/>
    <lineage>
        <taxon>unclassified sequences</taxon>
        <taxon>metagenomes</taxon>
        <taxon>ecological metagenomes</taxon>
    </lineage>
</organism>
<dbReference type="SUPFAM" id="SSF53448">
    <property type="entry name" value="Nucleotide-diphospho-sugar transferases"/>
    <property type="match status" value="1"/>
</dbReference>
<reference evidence="1" key="1">
    <citation type="submission" date="2020-05" db="EMBL/GenBank/DDBJ databases">
        <authorList>
            <person name="Chiriac C."/>
            <person name="Salcher M."/>
            <person name="Ghai R."/>
            <person name="Kavagutti S V."/>
        </authorList>
    </citation>
    <scope>NUCLEOTIDE SEQUENCE</scope>
</reference>
<name>A0A6J6ETY7_9ZZZZ</name>
<dbReference type="EMBL" id="CAEZTU010000031">
    <property type="protein sequence ID" value="CAB4578885.1"/>
    <property type="molecule type" value="Genomic_DNA"/>
</dbReference>
<gene>
    <name evidence="1" type="ORF">UFOPK1740_00761</name>
</gene>
<dbReference type="AlphaFoldDB" id="A0A6J6ETY7"/>
<dbReference type="InterPro" id="IPR029044">
    <property type="entry name" value="Nucleotide-diphossugar_trans"/>
</dbReference>
<sequence>MSNDEKESSGLGFLLALGGAAAAIYTAYKVFIKPDTEQIEINNIAKSVESEVSILIPAHFEEAISTIREAREQHHLTNFDVLALEDKGHESDKPQSWTNKAWGCQRIAFKATGDYLVFIEPGIKLTPDAVALSINCLQENNLDAVLVQPTILNKTEPAVIANFLLSLPTPLNENDGTEIDAAFLVITRNAYSAMAGHTRVANEKFEGGAWVKELTATGFKVSVVDGSGVASKMASVEIPELDEDLAIRAGTFIGTYLLPVVAIIGGRSSFKQLLGSLGLIANIATVIKSRRIR</sequence>
<accession>A0A6J6ETY7</accession>
<protein>
    <submittedName>
        <fullName evidence="1">Unannotated protein</fullName>
    </submittedName>
</protein>
<evidence type="ECO:0000313" key="1">
    <source>
        <dbReference type="EMBL" id="CAB4578885.1"/>
    </source>
</evidence>
<proteinExistence type="predicted"/>